<dbReference type="SUPFAM" id="SSF54593">
    <property type="entry name" value="Glyoxalase/Bleomycin resistance protein/Dihydroxybiphenyl dioxygenase"/>
    <property type="match status" value="2"/>
</dbReference>
<dbReference type="CDD" id="cd07255">
    <property type="entry name" value="VOC_BsCatE_like_N"/>
    <property type="match status" value="1"/>
</dbReference>
<evidence type="ECO:0000259" key="1">
    <source>
        <dbReference type="PROSITE" id="PS51819"/>
    </source>
</evidence>
<feature type="domain" description="VOC" evidence="1">
    <location>
        <begin position="162"/>
        <end position="278"/>
    </location>
</feature>
<dbReference type="Pfam" id="PF00903">
    <property type="entry name" value="Glyoxalase"/>
    <property type="match status" value="2"/>
</dbReference>
<evidence type="ECO:0000313" key="2">
    <source>
        <dbReference type="EMBL" id="MBW6398738.1"/>
    </source>
</evidence>
<proteinExistence type="predicted"/>
<dbReference type="InterPro" id="IPR029068">
    <property type="entry name" value="Glyas_Bleomycin-R_OHBP_Dase"/>
</dbReference>
<dbReference type="InterPro" id="IPR004360">
    <property type="entry name" value="Glyas_Fos-R_dOase_dom"/>
</dbReference>
<name>A0ABS7A993_9PROT</name>
<gene>
    <name evidence="2" type="ORF">KPL78_12815</name>
</gene>
<dbReference type="EMBL" id="JAHYBZ010000004">
    <property type="protein sequence ID" value="MBW6398738.1"/>
    <property type="molecule type" value="Genomic_DNA"/>
</dbReference>
<dbReference type="InterPro" id="IPR037523">
    <property type="entry name" value="VOC_core"/>
</dbReference>
<sequence>MHCGAVSLRVRDLDRVADYYRALLGLEVMDRTRDSIALGAGGVALLHLNARPGAPYEPPNQAGLFHTAFLMPTRGDLARWVMHVAAARIPVTGASDHSVSEAIYLDDPEGNGIEVYGDRPRERWQWSNGVVTMGTNRLDVDALLTLARADGARYQGAPAGLRVGHVHLRVGDIPRGRGFYREMVGLDPTRERAGASFLSSGGYHHHVAINTWQSAGAGARDLQRTGLDWFSLTVADPALLDAQAARLERAGARVRPLEGGGIAAADPWGTTLRLVPAG</sequence>
<feature type="domain" description="VOC" evidence="1">
    <location>
        <begin position="1"/>
        <end position="118"/>
    </location>
</feature>
<dbReference type="PANTHER" id="PTHR43279">
    <property type="entry name" value="CATECHOL-2,3-DIOXYGENASE"/>
    <property type="match status" value="1"/>
</dbReference>
<dbReference type="CDD" id="cd16359">
    <property type="entry name" value="VOC_BsCatE_like_C"/>
    <property type="match status" value="1"/>
</dbReference>
<dbReference type="Proteomes" id="UP001196565">
    <property type="component" value="Unassembled WGS sequence"/>
</dbReference>
<evidence type="ECO:0000313" key="3">
    <source>
        <dbReference type="Proteomes" id="UP001196565"/>
    </source>
</evidence>
<dbReference type="Gene3D" id="3.10.180.10">
    <property type="entry name" value="2,3-Dihydroxybiphenyl 1,2-Dioxygenase, domain 1"/>
    <property type="match status" value="2"/>
</dbReference>
<dbReference type="PANTHER" id="PTHR43279:SF1">
    <property type="entry name" value="CATECHOL-2,3-DIOXYGENASE"/>
    <property type="match status" value="1"/>
</dbReference>
<accession>A0ABS7A993</accession>
<keyword evidence="3" id="KW-1185">Reference proteome</keyword>
<comment type="caution">
    <text evidence="2">The sequence shown here is derived from an EMBL/GenBank/DDBJ whole genome shotgun (WGS) entry which is preliminary data.</text>
</comment>
<dbReference type="PROSITE" id="PS51819">
    <property type="entry name" value="VOC"/>
    <property type="match status" value="2"/>
</dbReference>
<protein>
    <submittedName>
        <fullName evidence="2">VOC family protein</fullName>
    </submittedName>
</protein>
<reference evidence="2 3" key="1">
    <citation type="submission" date="2021-07" db="EMBL/GenBank/DDBJ databases">
        <authorList>
            <person name="So Y."/>
        </authorList>
    </citation>
    <scope>NUCLEOTIDE SEQUENCE [LARGE SCALE GENOMIC DNA]</scope>
    <source>
        <strain evidence="2 3">HJA6</strain>
    </source>
</reference>
<organism evidence="2 3">
    <name type="scientific">Roseomonas alba</name>
    <dbReference type="NCBI Taxonomy" id="2846776"/>
    <lineage>
        <taxon>Bacteria</taxon>
        <taxon>Pseudomonadati</taxon>
        <taxon>Pseudomonadota</taxon>
        <taxon>Alphaproteobacteria</taxon>
        <taxon>Acetobacterales</taxon>
        <taxon>Roseomonadaceae</taxon>
        <taxon>Roseomonas</taxon>
    </lineage>
</organism>